<dbReference type="AlphaFoldDB" id="A0A0S7EU48"/>
<feature type="non-terminal residue" evidence="2">
    <location>
        <position position="105"/>
    </location>
</feature>
<gene>
    <name evidence="2" type="primary">PPUP7854</name>
</gene>
<protein>
    <submittedName>
        <fullName evidence="2">PPUP7854</fullName>
    </submittedName>
</protein>
<evidence type="ECO:0000256" key="1">
    <source>
        <dbReference type="SAM" id="Phobius"/>
    </source>
</evidence>
<organism evidence="2">
    <name type="scientific">Poeciliopsis prolifica</name>
    <name type="common">blackstripe livebearer</name>
    <dbReference type="NCBI Taxonomy" id="188132"/>
    <lineage>
        <taxon>Eukaryota</taxon>
        <taxon>Metazoa</taxon>
        <taxon>Chordata</taxon>
        <taxon>Craniata</taxon>
        <taxon>Vertebrata</taxon>
        <taxon>Euteleostomi</taxon>
        <taxon>Actinopterygii</taxon>
        <taxon>Neopterygii</taxon>
        <taxon>Teleostei</taxon>
        <taxon>Neoteleostei</taxon>
        <taxon>Acanthomorphata</taxon>
        <taxon>Ovalentaria</taxon>
        <taxon>Atherinomorphae</taxon>
        <taxon>Cyprinodontiformes</taxon>
        <taxon>Poeciliidae</taxon>
        <taxon>Poeciliinae</taxon>
        <taxon>Poeciliopsis</taxon>
    </lineage>
</organism>
<feature type="transmembrane region" description="Helical" evidence="1">
    <location>
        <begin position="59"/>
        <end position="79"/>
    </location>
</feature>
<keyword evidence="1" id="KW-1133">Transmembrane helix</keyword>
<proteinExistence type="predicted"/>
<sequence length="105" mass="11455">LDRKLLKLILKVGTSHARKAGSHQDHSHQFLSTCKCLILGALLGEGASSIWKCGILRHLLFFEVCILLFYMPACVYWPAVGISGSHFVLAQPVFVPDATGSFIAS</sequence>
<keyword evidence="1" id="KW-0812">Transmembrane</keyword>
<evidence type="ECO:0000313" key="2">
    <source>
        <dbReference type="EMBL" id="JAO06338.1"/>
    </source>
</evidence>
<name>A0A0S7EU48_9TELE</name>
<accession>A0A0S7EU48</accession>
<reference evidence="2" key="1">
    <citation type="submission" date="2014-12" db="EMBL/GenBank/DDBJ databases">
        <title>Parallel Evolution in Life History Adaptation Evident in the Tissue-Specific Poeciliopsis prolifica transcriptome.</title>
        <authorList>
            <person name="Jue N.K."/>
            <person name="Foley R.J."/>
            <person name="Obergfell C."/>
            <person name="Reznick D.N."/>
            <person name="O'Neill R.J."/>
            <person name="O'Neill M.J."/>
        </authorList>
    </citation>
    <scope>NUCLEOTIDE SEQUENCE</scope>
</reference>
<feature type="non-terminal residue" evidence="2">
    <location>
        <position position="1"/>
    </location>
</feature>
<keyword evidence="1" id="KW-0472">Membrane</keyword>
<dbReference type="EMBL" id="GBYX01475337">
    <property type="protein sequence ID" value="JAO06338.1"/>
    <property type="molecule type" value="Transcribed_RNA"/>
</dbReference>